<reference evidence="4" key="1">
    <citation type="submission" date="2016-11" db="UniProtKB">
        <authorList>
            <consortium name="WormBaseParasite"/>
        </authorList>
    </citation>
    <scope>IDENTIFICATION</scope>
</reference>
<dbReference type="AlphaFoldDB" id="A0A1I7WYT7"/>
<keyword evidence="1" id="KW-0812">Transmembrane</keyword>
<keyword evidence="1" id="KW-0472">Membrane</keyword>
<feature type="chain" id="PRO_5009310883" evidence="2">
    <location>
        <begin position="18"/>
        <end position="197"/>
    </location>
</feature>
<evidence type="ECO:0000256" key="2">
    <source>
        <dbReference type="SAM" id="SignalP"/>
    </source>
</evidence>
<evidence type="ECO:0000313" key="4">
    <source>
        <dbReference type="WBParaSite" id="Hba_10430"/>
    </source>
</evidence>
<dbReference type="PANTHER" id="PTHR24002:SF3">
    <property type="entry name" value="SOLUTE CARRIER FAMILY 22 MEMBER 18"/>
    <property type="match status" value="1"/>
</dbReference>
<keyword evidence="1" id="KW-1133">Transmembrane helix</keyword>
<accession>A0A1I7WYT7</accession>
<protein>
    <submittedName>
        <fullName evidence="4">Uncharacterized protein</fullName>
    </submittedName>
</protein>
<dbReference type="WBParaSite" id="Hba_10430">
    <property type="protein sequence ID" value="Hba_10430"/>
    <property type="gene ID" value="Hba_10430"/>
</dbReference>
<organism evidence="3 4">
    <name type="scientific">Heterorhabditis bacteriophora</name>
    <name type="common">Entomopathogenic nematode worm</name>
    <dbReference type="NCBI Taxonomy" id="37862"/>
    <lineage>
        <taxon>Eukaryota</taxon>
        <taxon>Metazoa</taxon>
        <taxon>Ecdysozoa</taxon>
        <taxon>Nematoda</taxon>
        <taxon>Chromadorea</taxon>
        <taxon>Rhabditida</taxon>
        <taxon>Rhabditina</taxon>
        <taxon>Rhabditomorpha</taxon>
        <taxon>Strongyloidea</taxon>
        <taxon>Heterorhabditidae</taxon>
        <taxon>Heterorhabditis</taxon>
    </lineage>
</organism>
<dbReference type="GO" id="GO:0005635">
    <property type="term" value="C:nuclear envelope"/>
    <property type="evidence" value="ECO:0007669"/>
    <property type="project" value="TreeGrafter"/>
</dbReference>
<dbReference type="Gene3D" id="1.20.1250.20">
    <property type="entry name" value="MFS general substrate transporter like domains"/>
    <property type="match status" value="1"/>
</dbReference>
<dbReference type="InterPro" id="IPR036259">
    <property type="entry name" value="MFS_trans_sf"/>
</dbReference>
<evidence type="ECO:0000313" key="3">
    <source>
        <dbReference type="Proteomes" id="UP000095283"/>
    </source>
</evidence>
<feature type="transmembrane region" description="Helical" evidence="1">
    <location>
        <begin position="63"/>
        <end position="86"/>
    </location>
</feature>
<name>A0A1I7WYT7_HETBA</name>
<proteinExistence type="predicted"/>
<dbReference type="PANTHER" id="PTHR24002">
    <property type="entry name" value="SOLUTE CARRIER FAMILY 22 MEMBER 18"/>
    <property type="match status" value="1"/>
</dbReference>
<sequence length="197" mass="22018">MLISAVLCILPVMILHSISINSYEKVPEESSTDSKITFNIYSVIDILNRPGIANILLKKNAPIVPMLLCFAIIQFLVIQVYIIDAFNASSEICQLIQMLTGSSQYDFDSISFILFFYFSSLWMIFLIMPFIALGMSLVATVADSLLTTFVEENEQGLILGIASTLNSFVRTFSPEAKIKTRSISKKIKSSEIKYSTK</sequence>
<feature type="transmembrane region" description="Helical" evidence="1">
    <location>
        <begin position="107"/>
        <end position="135"/>
    </location>
</feature>
<evidence type="ECO:0000256" key="1">
    <source>
        <dbReference type="SAM" id="Phobius"/>
    </source>
</evidence>
<keyword evidence="2" id="KW-0732">Signal</keyword>
<feature type="signal peptide" evidence="2">
    <location>
        <begin position="1"/>
        <end position="17"/>
    </location>
</feature>
<dbReference type="Proteomes" id="UP000095283">
    <property type="component" value="Unplaced"/>
</dbReference>
<keyword evidence="3" id="KW-1185">Reference proteome</keyword>